<evidence type="ECO:0000256" key="4">
    <source>
        <dbReference type="ARBA" id="ARBA00022475"/>
    </source>
</evidence>
<accession>A0AAC8QCF1</accession>
<dbReference type="SUPFAM" id="SSF74653">
    <property type="entry name" value="TolA/TonB C-terminal domain"/>
    <property type="match status" value="1"/>
</dbReference>
<evidence type="ECO:0000313" key="15">
    <source>
        <dbReference type="Proteomes" id="UP000256345"/>
    </source>
</evidence>
<evidence type="ECO:0000256" key="7">
    <source>
        <dbReference type="ARBA" id="ARBA00022927"/>
    </source>
</evidence>
<dbReference type="EMBL" id="CP011509">
    <property type="protein sequence ID" value="AKJ04854.1"/>
    <property type="molecule type" value="Genomic_DNA"/>
</dbReference>
<dbReference type="InterPro" id="IPR051045">
    <property type="entry name" value="TonB-dependent_transducer"/>
</dbReference>
<gene>
    <name evidence="12" type="ORF">AA314_06480</name>
    <name evidence="13" type="ORF">ATI61_10177</name>
</gene>
<dbReference type="RefSeq" id="WP_047858542.1">
    <property type="nucleotide sequence ID" value="NZ_CP011509.1"/>
</dbReference>
<evidence type="ECO:0000313" key="14">
    <source>
        <dbReference type="Proteomes" id="UP000035579"/>
    </source>
</evidence>
<dbReference type="GO" id="GO:0055085">
    <property type="term" value="P:transmembrane transport"/>
    <property type="evidence" value="ECO:0007669"/>
    <property type="project" value="InterPro"/>
</dbReference>
<protein>
    <submittedName>
        <fullName evidence="12 13">Protein TonB</fullName>
    </submittedName>
</protein>
<reference evidence="12 14" key="1">
    <citation type="submission" date="2015-05" db="EMBL/GenBank/DDBJ databases">
        <title>Genome assembly of Archangium gephyra DSM 2261.</title>
        <authorList>
            <person name="Sharma G."/>
            <person name="Subramanian S."/>
        </authorList>
    </citation>
    <scope>NUCLEOTIDE SEQUENCE [LARGE SCALE GENOMIC DNA]</scope>
    <source>
        <strain evidence="12 14">DSM 2261</strain>
    </source>
</reference>
<organism evidence="12 14">
    <name type="scientific">Archangium gephyra</name>
    <dbReference type="NCBI Taxonomy" id="48"/>
    <lineage>
        <taxon>Bacteria</taxon>
        <taxon>Pseudomonadati</taxon>
        <taxon>Myxococcota</taxon>
        <taxon>Myxococcia</taxon>
        <taxon>Myxococcales</taxon>
        <taxon>Cystobacterineae</taxon>
        <taxon>Archangiaceae</taxon>
        <taxon>Archangium</taxon>
    </lineage>
</organism>
<keyword evidence="4" id="KW-1003">Cell membrane</keyword>
<feature type="compositionally biased region" description="Pro residues" evidence="10">
    <location>
        <begin position="69"/>
        <end position="79"/>
    </location>
</feature>
<evidence type="ECO:0000256" key="1">
    <source>
        <dbReference type="ARBA" id="ARBA00004383"/>
    </source>
</evidence>
<feature type="domain" description="TonB C-terminal" evidence="11">
    <location>
        <begin position="177"/>
        <end position="249"/>
    </location>
</feature>
<feature type="compositionally biased region" description="Polar residues" evidence="10">
    <location>
        <begin position="122"/>
        <end position="138"/>
    </location>
</feature>
<evidence type="ECO:0000256" key="2">
    <source>
        <dbReference type="ARBA" id="ARBA00006555"/>
    </source>
</evidence>
<dbReference type="Pfam" id="PF03544">
    <property type="entry name" value="TonB_C"/>
    <property type="match status" value="1"/>
</dbReference>
<proteinExistence type="inferred from homology"/>
<dbReference type="EMBL" id="QUMU01000001">
    <property type="protein sequence ID" value="REG37101.1"/>
    <property type="molecule type" value="Genomic_DNA"/>
</dbReference>
<dbReference type="PANTHER" id="PTHR33446">
    <property type="entry name" value="PROTEIN TONB-RELATED"/>
    <property type="match status" value="1"/>
</dbReference>
<comment type="similarity">
    <text evidence="2">Belongs to the TonB family.</text>
</comment>
<evidence type="ECO:0000313" key="13">
    <source>
        <dbReference type="EMBL" id="REG37101.1"/>
    </source>
</evidence>
<evidence type="ECO:0000259" key="11">
    <source>
        <dbReference type="Pfam" id="PF03544"/>
    </source>
</evidence>
<feature type="region of interest" description="Disordered" evidence="10">
    <location>
        <begin position="60"/>
        <end position="150"/>
    </location>
</feature>
<comment type="subcellular location">
    <subcellularLocation>
        <location evidence="1">Cell inner membrane</location>
        <topology evidence="1">Single-pass membrane protein</topology>
        <orientation evidence="1">Periplasmic side</orientation>
    </subcellularLocation>
</comment>
<keyword evidence="15" id="KW-1185">Reference proteome</keyword>
<reference evidence="13 15" key="2">
    <citation type="submission" date="2018-08" db="EMBL/GenBank/DDBJ databases">
        <title>Genomic Encyclopedia of Archaeal and Bacterial Type Strains, Phase II (KMG-II): from individual species to whole genera.</title>
        <authorList>
            <person name="Goeker M."/>
        </authorList>
    </citation>
    <scope>NUCLEOTIDE SEQUENCE [LARGE SCALE GENOMIC DNA]</scope>
    <source>
        <strain evidence="13 15">DSM 2261</strain>
    </source>
</reference>
<keyword evidence="7" id="KW-0653">Protein transport</keyword>
<evidence type="ECO:0000256" key="6">
    <source>
        <dbReference type="ARBA" id="ARBA00022692"/>
    </source>
</evidence>
<evidence type="ECO:0000256" key="9">
    <source>
        <dbReference type="ARBA" id="ARBA00023136"/>
    </source>
</evidence>
<dbReference type="GO" id="GO:0015031">
    <property type="term" value="P:protein transport"/>
    <property type="evidence" value="ECO:0007669"/>
    <property type="project" value="UniProtKB-KW"/>
</dbReference>
<dbReference type="KEGG" id="age:AA314_06480"/>
<evidence type="ECO:0000313" key="12">
    <source>
        <dbReference type="EMBL" id="AKJ04854.1"/>
    </source>
</evidence>
<evidence type="ECO:0000256" key="3">
    <source>
        <dbReference type="ARBA" id="ARBA00022448"/>
    </source>
</evidence>
<dbReference type="Proteomes" id="UP000256345">
    <property type="component" value="Unassembled WGS sequence"/>
</dbReference>
<dbReference type="AlphaFoldDB" id="A0AAC8QCF1"/>
<keyword evidence="9" id="KW-0472">Membrane</keyword>
<dbReference type="GO" id="GO:0005886">
    <property type="term" value="C:plasma membrane"/>
    <property type="evidence" value="ECO:0007669"/>
    <property type="project" value="UniProtKB-SubCell"/>
</dbReference>
<keyword evidence="5" id="KW-0997">Cell inner membrane</keyword>
<dbReference type="Gene3D" id="3.30.1150.10">
    <property type="match status" value="1"/>
</dbReference>
<evidence type="ECO:0000256" key="5">
    <source>
        <dbReference type="ARBA" id="ARBA00022519"/>
    </source>
</evidence>
<keyword evidence="3" id="KW-0813">Transport</keyword>
<keyword evidence="6" id="KW-0812">Transmembrane</keyword>
<sequence>MFQSIISQPGVGAGRFGAGVWVSLMVHAGVFAGVLGLSGRAAEELQPKVYEIGPMRRVVQSAPGNANPQPAPAPTPPPRPRTERKPPRELVQPVKIPPPPPLDETPRTEPSPSETLPAAPGGSTSHPSDSVQHESSGLHSPPNPTYPYAWHTNHEGAEEVLPFGASMTPPQLLSGAQLQYTREALEARVSGTAIARCTITREGDVENCRIIRGLPHMDEAVLDALTSRHYRPVSFQGQPVSVSYTFHVRLQLP</sequence>
<keyword evidence="8" id="KW-1133">Transmembrane helix</keyword>
<dbReference type="Proteomes" id="UP000035579">
    <property type="component" value="Chromosome"/>
</dbReference>
<dbReference type="NCBIfam" id="TIGR01352">
    <property type="entry name" value="tonB_Cterm"/>
    <property type="match status" value="1"/>
</dbReference>
<name>A0AAC8QCF1_9BACT</name>
<evidence type="ECO:0000256" key="8">
    <source>
        <dbReference type="ARBA" id="ARBA00022989"/>
    </source>
</evidence>
<evidence type="ECO:0000256" key="10">
    <source>
        <dbReference type="SAM" id="MobiDB-lite"/>
    </source>
</evidence>
<dbReference type="InterPro" id="IPR037682">
    <property type="entry name" value="TonB_C"/>
</dbReference>
<dbReference type="InterPro" id="IPR006260">
    <property type="entry name" value="TonB/TolA_C"/>
</dbReference>